<feature type="transmembrane region" description="Helical" evidence="6">
    <location>
        <begin position="376"/>
        <end position="404"/>
    </location>
</feature>
<sequence length="494" mass="54188">MVRDFGISSEKDVGFYVGFIASSFSLAQFMTSLLWGWVSDRVGRRPVLLIGLLGNSISLLMFGQAHSLQMAILSRMFCGFLNGNIGIAKCVIGEITTPKTQAFGFSLIGIMWSLGTIIGPVLGGCLANPVTQFPEWFDGNEFLAHNPYFLPCGISACVSFIGFLVGFFYMEETNPKFRQEGYIAVNSCQSEGQETGCGLLRDEESGLGKKKTIRSNEPRDSVQTVVEGEGSSSALEIEDSSQDCIHRDSFDSDINQSNLDNLDNLPQNAFGKAAVMNIIAYALLAFQNILLDEAFSLWIVTSPEDGGLGYDSAQVGVVLSIIGALALYMQLYLYPQLTRRYTPITLFRLGAILYMIPYLTYPILSGTINPSLENKTIVWLLLLLNLSIRQFCNVLTYTSVFILINNSATAENLGLINGIAQTSASFVRSIGPALGGIMWAWSITNGLGFPFNYWFVFMVIFVWSIGLVVTTMFLPEDEGCGERREVDAFVGGSH</sequence>
<dbReference type="GO" id="GO:0022857">
    <property type="term" value="F:transmembrane transporter activity"/>
    <property type="evidence" value="ECO:0007669"/>
    <property type="project" value="InterPro"/>
</dbReference>
<dbReference type="InterPro" id="IPR001958">
    <property type="entry name" value="Tet-R_TetA/multi-R_MdtG-like"/>
</dbReference>
<dbReference type="Proteomes" id="UP000193642">
    <property type="component" value="Unassembled WGS sequence"/>
</dbReference>
<evidence type="ECO:0000256" key="1">
    <source>
        <dbReference type="ARBA" id="ARBA00004141"/>
    </source>
</evidence>
<evidence type="ECO:0000313" key="9">
    <source>
        <dbReference type="Proteomes" id="UP000193642"/>
    </source>
</evidence>
<evidence type="ECO:0000259" key="7">
    <source>
        <dbReference type="PROSITE" id="PS50850"/>
    </source>
</evidence>
<dbReference type="PANTHER" id="PTHR23504:SF15">
    <property type="entry name" value="MAJOR FACILITATOR SUPERFAMILY (MFS) PROFILE DOMAIN-CONTAINING PROTEIN"/>
    <property type="match status" value="1"/>
</dbReference>
<dbReference type="PROSITE" id="PS50850">
    <property type="entry name" value="MFS"/>
    <property type="match status" value="1"/>
</dbReference>
<proteinExistence type="predicted"/>
<feature type="transmembrane region" description="Helical" evidence="6">
    <location>
        <begin position="47"/>
        <end position="66"/>
    </location>
</feature>
<evidence type="ECO:0000256" key="3">
    <source>
        <dbReference type="ARBA" id="ARBA00022692"/>
    </source>
</evidence>
<dbReference type="InterPro" id="IPR020846">
    <property type="entry name" value="MFS_dom"/>
</dbReference>
<protein>
    <submittedName>
        <fullName evidence="8">Major facilitator superfamily MFS-1</fullName>
    </submittedName>
</protein>
<evidence type="ECO:0000256" key="2">
    <source>
        <dbReference type="ARBA" id="ARBA00022448"/>
    </source>
</evidence>
<feature type="transmembrane region" description="Helical" evidence="6">
    <location>
        <begin position="346"/>
        <end position="364"/>
    </location>
</feature>
<dbReference type="AlphaFoldDB" id="A0A1Y2CFY6"/>
<feature type="transmembrane region" description="Helical" evidence="6">
    <location>
        <begin position="425"/>
        <end position="441"/>
    </location>
</feature>
<feature type="domain" description="Major facilitator superfamily (MFS) profile" evidence="7">
    <location>
        <begin position="1"/>
        <end position="478"/>
    </location>
</feature>
<feature type="transmembrane region" description="Helical" evidence="6">
    <location>
        <begin position="72"/>
        <end position="92"/>
    </location>
</feature>
<evidence type="ECO:0000313" key="8">
    <source>
        <dbReference type="EMBL" id="ORY45215.1"/>
    </source>
</evidence>
<dbReference type="SUPFAM" id="SSF103473">
    <property type="entry name" value="MFS general substrate transporter"/>
    <property type="match status" value="1"/>
</dbReference>
<dbReference type="CDD" id="cd17330">
    <property type="entry name" value="MFS_SLC46_TetA_like"/>
    <property type="match status" value="1"/>
</dbReference>
<reference evidence="8 9" key="1">
    <citation type="submission" date="2016-07" db="EMBL/GenBank/DDBJ databases">
        <title>Pervasive Adenine N6-methylation of Active Genes in Fungi.</title>
        <authorList>
            <consortium name="DOE Joint Genome Institute"/>
            <person name="Mondo S.J."/>
            <person name="Dannebaum R.O."/>
            <person name="Kuo R.C."/>
            <person name="Labutti K."/>
            <person name="Haridas S."/>
            <person name="Kuo A."/>
            <person name="Salamov A."/>
            <person name="Ahrendt S.R."/>
            <person name="Lipzen A."/>
            <person name="Sullivan W."/>
            <person name="Andreopoulos W.B."/>
            <person name="Clum A."/>
            <person name="Lindquist E."/>
            <person name="Daum C."/>
            <person name="Ramamoorthy G.K."/>
            <person name="Gryganskyi A."/>
            <person name="Culley D."/>
            <person name="Magnuson J.K."/>
            <person name="James T.Y."/>
            <person name="O'Malley M.A."/>
            <person name="Stajich J.E."/>
            <person name="Spatafora J.W."/>
            <person name="Visel A."/>
            <person name="Grigoriev I.V."/>
        </authorList>
    </citation>
    <scope>NUCLEOTIDE SEQUENCE [LARGE SCALE GENOMIC DNA]</scope>
    <source>
        <strain evidence="8 9">JEL800</strain>
    </source>
</reference>
<gene>
    <name evidence="8" type="ORF">BCR33DRAFT_716524</name>
</gene>
<keyword evidence="5 6" id="KW-0472">Membrane</keyword>
<dbReference type="Gene3D" id="1.20.1250.20">
    <property type="entry name" value="MFS general substrate transporter like domains"/>
    <property type="match status" value="1"/>
</dbReference>
<feature type="transmembrane region" description="Helical" evidence="6">
    <location>
        <begin position="312"/>
        <end position="334"/>
    </location>
</feature>
<keyword evidence="2" id="KW-0813">Transport</keyword>
<feature type="transmembrane region" description="Helical" evidence="6">
    <location>
        <begin position="148"/>
        <end position="169"/>
    </location>
</feature>
<keyword evidence="9" id="KW-1185">Reference proteome</keyword>
<dbReference type="GO" id="GO:0016020">
    <property type="term" value="C:membrane"/>
    <property type="evidence" value="ECO:0007669"/>
    <property type="project" value="UniProtKB-SubCell"/>
</dbReference>
<feature type="transmembrane region" description="Helical" evidence="6">
    <location>
        <begin position="278"/>
        <end position="300"/>
    </location>
</feature>
<dbReference type="InterPro" id="IPR036259">
    <property type="entry name" value="MFS_trans_sf"/>
</dbReference>
<feature type="transmembrane region" description="Helical" evidence="6">
    <location>
        <begin position="104"/>
        <end position="128"/>
    </location>
</feature>
<keyword evidence="3 6" id="KW-0812">Transmembrane</keyword>
<organism evidence="8 9">
    <name type="scientific">Rhizoclosmatium globosum</name>
    <dbReference type="NCBI Taxonomy" id="329046"/>
    <lineage>
        <taxon>Eukaryota</taxon>
        <taxon>Fungi</taxon>
        <taxon>Fungi incertae sedis</taxon>
        <taxon>Chytridiomycota</taxon>
        <taxon>Chytridiomycota incertae sedis</taxon>
        <taxon>Chytridiomycetes</taxon>
        <taxon>Chytridiales</taxon>
        <taxon>Chytriomycetaceae</taxon>
        <taxon>Rhizoclosmatium</taxon>
    </lineage>
</organism>
<name>A0A1Y2CFY6_9FUNG</name>
<dbReference type="PANTHER" id="PTHR23504">
    <property type="entry name" value="MAJOR FACILITATOR SUPERFAMILY DOMAIN-CONTAINING PROTEIN 10"/>
    <property type="match status" value="1"/>
</dbReference>
<accession>A0A1Y2CFY6</accession>
<feature type="transmembrane region" description="Helical" evidence="6">
    <location>
        <begin position="453"/>
        <end position="474"/>
    </location>
</feature>
<comment type="subcellular location">
    <subcellularLocation>
        <location evidence="1">Membrane</location>
        <topology evidence="1">Multi-pass membrane protein</topology>
    </subcellularLocation>
</comment>
<dbReference type="EMBL" id="MCGO01000020">
    <property type="protein sequence ID" value="ORY45215.1"/>
    <property type="molecule type" value="Genomic_DNA"/>
</dbReference>
<dbReference type="InterPro" id="IPR011701">
    <property type="entry name" value="MFS"/>
</dbReference>
<dbReference type="PRINTS" id="PR01035">
    <property type="entry name" value="TCRTETA"/>
</dbReference>
<comment type="caution">
    <text evidence="8">The sequence shown here is derived from an EMBL/GenBank/DDBJ whole genome shotgun (WGS) entry which is preliminary data.</text>
</comment>
<evidence type="ECO:0000256" key="5">
    <source>
        <dbReference type="ARBA" id="ARBA00023136"/>
    </source>
</evidence>
<dbReference type="OrthoDB" id="419616at2759"/>
<feature type="transmembrane region" description="Helical" evidence="6">
    <location>
        <begin position="13"/>
        <end position="35"/>
    </location>
</feature>
<evidence type="ECO:0000256" key="4">
    <source>
        <dbReference type="ARBA" id="ARBA00022989"/>
    </source>
</evidence>
<keyword evidence="4 6" id="KW-1133">Transmembrane helix</keyword>
<dbReference type="Pfam" id="PF07690">
    <property type="entry name" value="MFS_1"/>
    <property type="match status" value="1"/>
</dbReference>
<evidence type="ECO:0000256" key="6">
    <source>
        <dbReference type="SAM" id="Phobius"/>
    </source>
</evidence>